<accession>A0AAN6ZYH5</accession>
<evidence type="ECO:0000313" key="2">
    <source>
        <dbReference type="EMBL" id="KAK4153561.1"/>
    </source>
</evidence>
<dbReference type="AlphaFoldDB" id="A0AAN6ZYH5"/>
<feature type="compositionally biased region" description="Basic and acidic residues" evidence="1">
    <location>
        <begin position="129"/>
        <end position="143"/>
    </location>
</feature>
<protein>
    <submittedName>
        <fullName evidence="2">Uncharacterized protein</fullName>
    </submittedName>
</protein>
<feature type="region of interest" description="Disordered" evidence="1">
    <location>
        <begin position="92"/>
        <end position="168"/>
    </location>
</feature>
<proteinExistence type="predicted"/>
<dbReference type="Proteomes" id="UP001302745">
    <property type="component" value="Unassembled WGS sequence"/>
</dbReference>
<gene>
    <name evidence="2" type="ORF">C8A00DRAFT_33722</name>
</gene>
<name>A0AAN6ZYH5_9PEZI</name>
<dbReference type="EMBL" id="MU856937">
    <property type="protein sequence ID" value="KAK4153561.1"/>
    <property type="molecule type" value="Genomic_DNA"/>
</dbReference>
<evidence type="ECO:0000313" key="3">
    <source>
        <dbReference type="Proteomes" id="UP001302745"/>
    </source>
</evidence>
<feature type="compositionally biased region" description="Basic and acidic residues" evidence="1">
    <location>
        <begin position="92"/>
        <end position="122"/>
    </location>
</feature>
<reference evidence="2" key="2">
    <citation type="submission" date="2023-05" db="EMBL/GenBank/DDBJ databases">
        <authorList>
            <consortium name="Lawrence Berkeley National Laboratory"/>
            <person name="Steindorff A."/>
            <person name="Hensen N."/>
            <person name="Bonometti L."/>
            <person name="Westerberg I."/>
            <person name="Brannstrom I.O."/>
            <person name="Guillou S."/>
            <person name="Cros-Aarteil S."/>
            <person name="Calhoun S."/>
            <person name="Haridas S."/>
            <person name="Kuo A."/>
            <person name="Mondo S."/>
            <person name="Pangilinan J."/>
            <person name="Riley R."/>
            <person name="Labutti K."/>
            <person name="Andreopoulos B."/>
            <person name="Lipzen A."/>
            <person name="Chen C."/>
            <person name="Yanf M."/>
            <person name="Daum C."/>
            <person name="Ng V."/>
            <person name="Clum A."/>
            <person name="Ohm R."/>
            <person name="Martin F."/>
            <person name="Silar P."/>
            <person name="Natvig D."/>
            <person name="Lalanne C."/>
            <person name="Gautier V."/>
            <person name="Ament-Velasquez S.L."/>
            <person name="Kruys A."/>
            <person name="Hutchinson M.I."/>
            <person name="Powell A.J."/>
            <person name="Barry K."/>
            <person name="Miller A.N."/>
            <person name="Grigoriev I.V."/>
            <person name="Debuchy R."/>
            <person name="Gladieux P."/>
            <person name="Thoren M.H."/>
            <person name="Johannesson H."/>
        </authorList>
    </citation>
    <scope>NUCLEOTIDE SEQUENCE</scope>
    <source>
        <strain evidence="2">CBS 538.74</strain>
    </source>
</reference>
<organism evidence="2 3">
    <name type="scientific">Chaetomidium leptoderma</name>
    <dbReference type="NCBI Taxonomy" id="669021"/>
    <lineage>
        <taxon>Eukaryota</taxon>
        <taxon>Fungi</taxon>
        <taxon>Dikarya</taxon>
        <taxon>Ascomycota</taxon>
        <taxon>Pezizomycotina</taxon>
        <taxon>Sordariomycetes</taxon>
        <taxon>Sordariomycetidae</taxon>
        <taxon>Sordariales</taxon>
        <taxon>Chaetomiaceae</taxon>
        <taxon>Chaetomidium</taxon>
    </lineage>
</organism>
<evidence type="ECO:0000256" key="1">
    <source>
        <dbReference type="SAM" id="MobiDB-lite"/>
    </source>
</evidence>
<reference evidence="2" key="1">
    <citation type="journal article" date="2023" name="Mol. Phylogenet. Evol.">
        <title>Genome-scale phylogeny and comparative genomics of the fungal order Sordariales.</title>
        <authorList>
            <person name="Hensen N."/>
            <person name="Bonometti L."/>
            <person name="Westerberg I."/>
            <person name="Brannstrom I.O."/>
            <person name="Guillou S."/>
            <person name="Cros-Aarteil S."/>
            <person name="Calhoun S."/>
            <person name="Haridas S."/>
            <person name="Kuo A."/>
            <person name="Mondo S."/>
            <person name="Pangilinan J."/>
            <person name="Riley R."/>
            <person name="LaButti K."/>
            <person name="Andreopoulos B."/>
            <person name="Lipzen A."/>
            <person name="Chen C."/>
            <person name="Yan M."/>
            <person name="Daum C."/>
            <person name="Ng V."/>
            <person name="Clum A."/>
            <person name="Steindorff A."/>
            <person name="Ohm R.A."/>
            <person name="Martin F."/>
            <person name="Silar P."/>
            <person name="Natvig D.O."/>
            <person name="Lalanne C."/>
            <person name="Gautier V."/>
            <person name="Ament-Velasquez S.L."/>
            <person name="Kruys A."/>
            <person name="Hutchinson M.I."/>
            <person name="Powell A.J."/>
            <person name="Barry K."/>
            <person name="Miller A.N."/>
            <person name="Grigoriev I.V."/>
            <person name="Debuchy R."/>
            <person name="Gladieux P."/>
            <person name="Hiltunen Thoren M."/>
            <person name="Johannesson H."/>
        </authorList>
    </citation>
    <scope>NUCLEOTIDE SEQUENCE</scope>
    <source>
        <strain evidence="2">CBS 538.74</strain>
    </source>
</reference>
<comment type="caution">
    <text evidence="2">The sequence shown here is derived from an EMBL/GenBank/DDBJ whole genome shotgun (WGS) entry which is preliminary data.</text>
</comment>
<sequence length="233" mass="25071">MPAKSPASPSPAANSSYAASRRRAAARKTKAAFYAAAAPAWYTSADGEASAALVPSKNVWGREDPQRKVREAARLGASDQLVMMKKGAKMVRELGKERKKEVEERERELRALEKEQRREDRRRERKRRREDEGGREGARRGVGDPKPAAHPAAPTPPTAPASAPKVPVFPSAATTAGARAVPVLLANSTRQLIVSTTTAATVLDSRPVKVIVENPIPEGYPGLAASRWAAPRA</sequence>
<keyword evidence="3" id="KW-1185">Reference proteome</keyword>